<gene>
    <name evidence="6" type="ORF">UV59_C0004G0018</name>
</gene>
<evidence type="ECO:0000313" key="7">
    <source>
        <dbReference type="Proteomes" id="UP000034543"/>
    </source>
</evidence>
<protein>
    <recommendedName>
        <fullName evidence="4 5">Glycosyltransferase 2-like domain-containing protein</fullName>
    </recommendedName>
</protein>
<keyword evidence="3" id="KW-0808">Transferase</keyword>
<dbReference type="CDD" id="cd04186">
    <property type="entry name" value="GT_2_like_c"/>
    <property type="match status" value="1"/>
</dbReference>
<dbReference type="STRING" id="1618436.UV59_C0004G0018"/>
<dbReference type="Proteomes" id="UP000034543">
    <property type="component" value="Unassembled WGS sequence"/>
</dbReference>
<comment type="similarity">
    <text evidence="1">Belongs to the glycosyltransferase 2 family.</text>
</comment>
<comment type="caution">
    <text evidence="6">The sequence shown here is derived from an EMBL/GenBank/DDBJ whole genome shotgun (WGS) entry which is preliminary data.</text>
</comment>
<accession>A0A0G1CJ71</accession>
<keyword evidence="2" id="KW-0328">Glycosyltransferase</keyword>
<organism evidence="6 7">
    <name type="scientific">Candidatus Gottesmanbacteria bacterium GW2011_GWA1_43_11</name>
    <dbReference type="NCBI Taxonomy" id="1618436"/>
    <lineage>
        <taxon>Bacteria</taxon>
        <taxon>Candidatus Gottesmaniibacteriota</taxon>
    </lineage>
</organism>
<dbReference type="PANTHER" id="PTHR43179:SF12">
    <property type="entry name" value="GALACTOFURANOSYLTRANSFERASE GLFT2"/>
    <property type="match status" value="1"/>
</dbReference>
<dbReference type="Gene3D" id="3.90.550.10">
    <property type="entry name" value="Spore Coat Polysaccharide Biosynthesis Protein SpsA, Chain A"/>
    <property type="match status" value="1"/>
</dbReference>
<dbReference type="SUPFAM" id="SSF53448">
    <property type="entry name" value="Nucleotide-diphospho-sugar transferases"/>
    <property type="match status" value="1"/>
</dbReference>
<sequence>MKIAVIILNYNGKEDTLTCLESLQKVVGDGYTTETIVVDNASGDDSVVEIQEKYPEVKLLINPQNLGFSEGNNVGIRHALTNQADYILLLNNDTTVDGYLFRELLVAEKTIDKSAVMGPKIYFSSGREFHKDRYKPEELGQVLWYAGGKIDWDNVIASHRGVDEVDRGQFNELGKTQFVTGCALFVPRVIFEAVGLFDAKLYLYYEDVDFCKRAQKKGYDLYYIPGAKVWHKNAVSSGGSGSDLQVYYQTRNRLLIGMRYAPWKTKLALMREATLLLMSGTPTQRYAVGDFLRKKYGPRDTGTFKMPDFRRYLPGGTKKNP</sequence>
<evidence type="ECO:0000259" key="4">
    <source>
        <dbReference type="Pfam" id="PF00535"/>
    </source>
</evidence>
<evidence type="ECO:0000256" key="1">
    <source>
        <dbReference type="ARBA" id="ARBA00006739"/>
    </source>
</evidence>
<dbReference type="EMBL" id="LCFB01000004">
    <property type="protein sequence ID" value="KKS85870.1"/>
    <property type="molecule type" value="Genomic_DNA"/>
</dbReference>
<dbReference type="Pfam" id="PF00535">
    <property type="entry name" value="Glycos_transf_2"/>
    <property type="match status" value="1"/>
</dbReference>
<dbReference type="Pfam" id="PF13632">
    <property type="entry name" value="Glyco_trans_2_3"/>
    <property type="match status" value="1"/>
</dbReference>
<dbReference type="InterPro" id="IPR001173">
    <property type="entry name" value="Glyco_trans_2-like"/>
</dbReference>
<reference evidence="6 7" key="1">
    <citation type="journal article" date="2015" name="Nature">
        <title>rRNA introns, odd ribosomes, and small enigmatic genomes across a large radiation of phyla.</title>
        <authorList>
            <person name="Brown C.T."/>
            <person name="Hug L.A."/>
            <person name="Thomas B.C."/>
            <person name="Sharon I."/>
            <person name="Castelle C.J."/>
            <person name="Singh A."/>
            <person name="Wilkins M.J."/>
            <person name="Williams K.H."/>
            <person name="Banfield J.F."/>
        </authorList>
    </citation>
    <scope>NUCLEOTIDE SEQUENCE [LARGE SCALE GENOMIC DNA]</scope>
</reference>
<name>A0A0G1CJ71_9BACT</name>
<evidence type="ECO:0000256" key="2">
    <source>
        <dbReference type="ARBA" id="ARBA00022676"/>
    </source>
</evidence>
<feature type="domain" description="Glycosyltransferase 2-like" evidence="5">
    <location>
        <begin position="163"/>
        <end position="257"/>
    </location>
</feature>
<dbReference type="AlphaFoldDB" id="A0A0G1CJ71"/>
<evidence type="ECO:0000313" key="6">
    <source>
        <dbReference type="EMBL" id="KKS85870.1"/>
    </source>
</evidence>
<proteinExistence type="inferred from homology"/>
<dbReference type="GO" id="GO:0016757">
    <property type="term" value="F:glycosyltransferase activity"/>
    <property type="evidence" value="ECO:0007669"/>
    <property type="project" value="UniProtKB-KW"/>
</dbReference>
<evidence type="ECO:0000259" key="5">
    <source>
        <dbReference type="Pfam" id="PF13632"/>
    </source>
</evidence>
<evidence type="ECO:0000256" key="3">
    <source>
        <dbReference type="ARBA" id="ARBA00022679"/>
    </source>
</evidence>
<feature type="domain" description="Glycosyltransferase 2-like" evidence="4">
    <location>
        <begin position="5"/>
        <end position="159"/>
    </location>
</feature>
<dbReference type="InterPro" id="IPR029044">
    <property type="entry name" value="Nucleotide-diphossugar_trans"/>
</dbReference>
<dbReference type="PANTHER" id="PTHR43179">
    <property type="entry name" value="RHAMNOSYLTRANSFERASE WBBL"/>
    <property type="match status" value="1"/>
</dbReference>